<sequence length="75" mass="8496">MLALVKPLGEACRMREQRIERDPADAKRRGSTPSARGKRSPAGFTYRLYSKKLTTLSTACSPRVNEVFLMPLREK</sequence>
<proteinExistence type="predicted"/>
<dbReference type="AlphaFoldDB" id="A0A1E7DT87"/>
<evidence type="ECO:0000256" key="1">
    <source>
        <dbReference type="SAM" id="MobiDB-lite"/>
    </source>
</evidence>
<name>A0A1E7DT87_9BACI</name>
<gene>
    <name evidence="2" type="ORF">BA724_15445</name>
</gene>
<evidence type="ECO:0000313" key="3">
    <source>
        <dbReference type="Proteomes" id="UP000095658"/>
    </source>
</evidence>
<comment type="caution">
    <text evidence="2">The sequence shown here is derived from an EMBL/GenBank/DDBJ whole genome shotgun (WGS) entry which is preliminary data.</text>
</comment>
<accession>A0A1E7DT87</accession>
<dbReference type="STRING" id="1714016.BA724_15445"/>
<organism evidence="2 3">
    <name type="scientific">Domibacillus iocasae</name>
    <dbReference type="NCBI Taxonomy" id="1714016"/>
    <lineage>
        <taxon>Bacteria</taxon>
        <taxon>Bacillati</taxon>
        <taxon>Bacillota</taxon>
        <taxon>Bacilli</taxon>
        <taxon>Bacillales</taxon>
        <taxon>Bacillaceae</taxon>
        <taxon>Domibacillus</taxon>
    </lineage>
</organism>
<feature type="region of interest" description="Disordered" evidence="1">
    <location>
        <begin position="15"/>
        <end position="42"/>
    </location>
</feature>
<evidence type="ECO:0000313" key="2">
    <source>
        <dbReference type="EMBL" id="OES46239.1"/>
    </source>
</evidence>
<keyword evidence="3" id="KW-1185">Reference proteome</keyword>
<dbReference type="EMBL" id="MAMP01000004">
    <property type="protein sequence ID" value="OES46239.1"/>
    <property type="molecule type" value="Genomic_DNA"/>
</dbReference>
<feature type="compositionally biased region" description="Basic and acidic residues" evidence="1">
    <location>
        <begin position="15"/>
        <end position="28"/>
    </location>
</feature>
<dbReference type="Proteomes" id="UP000095658">
    <property type="component" value="Unassembled WGS sequence"/>
</dbReference>
<protein>
    <submittedName>
        <fullName evidence="2">Uncharacterized protein</fullName>
    </submittedName>
</protein>
<reference evidence="2 3" key="1">
    <citation type="submission" date="2016-06" db="EMBL/GenBank/DDBJ databases">
        <title>Domibacillus iocasae genome sequencing.</title>
        <authorList>
            <person name="Verma A."/>
            <person name="Pal Y."/>
            <person name="Ojha A.K."/>
            <person name="Krishnamurthi S."/>
        </authorList>
    </citation>
    <scope>NUCLEOTIDE SEQUENCE [LARGE SCALE GENOMIC DNA]</scope>
    <source>
        <strain evidence="2 3">DSM 29979</strain>
    </source>
</reference>